<reference evidence="3" key="2">
    <citation type="journal article" date="2021" name="BMC Microbiol.">
        <title>The diversity among the species Tetragenococcus halophilus including new isolates from a lupine seed fermentation.</title>
        <authorList>
            <person name="Link T."/>
            <person name="Vogel R.F."/>
            <person name="Ehrmann M.A."/>
        </authorList>
    </citation>
    <scope>NUCLEOTIDE SEQUENCE</scope>
    <source>
        <strain evidence="3">TMW 2.2257</strain>
    </source>
</reference>
<accession>A0AB35HRM2</accession>
<feature type="chain" id="PRO_5044344298" evidence="2">
    <location>
        <begin position="31"/>
        <end position="113"/>
    </location>
</feature>
<gene>
    <name evidence="3" type="ORF">HXW75_09875</name>
</gene>
<comment type="caution">
    <text evidence="3">The sequence shown here is derived from an EMBL/GenBank/DDBJ whole genome shotgun (WGS) entry which is preliminary data.</text>
</comment>
<evidence type="ECO:0000256" key="2">
    <source>
        <dbReference type="SAM" id="SignalP"/>
    </source>
</evidence>
<sequence>MKKLNNLKHKLQFTAATTIPTLFNAKTAFAASDGGEVEEKVTDAANQVQGILTGLIVIVGICVALFIIIKRLPSADDPREKSEVFKSIGRVISMVALGAAIVWILPWVYNLFT</sequence>
<proteinExistence type="predicted"/>
<evidence type="ECO:0000313" key="3">
    <source>
        <dbReference type="EMBL" id="MCO8298779.1"/>
    </source>
</evidence>
<dbReference type="Pfam" id="PF16943">
    <property type="entry name" value="T4SS_CagC"/>
    <property type="match status" value="1"/>
</dbReference>
<dbReference type="EMBL" id="JACACB010000032">
    <property type="protein sequence ID" value="MCO8298779.1"/>
    <property type="molecule type" value="Genomic_DNA"/>
</dbReference>
<name>A0AB35HRM2_TETHA</name>
<dbReference type="Proteomes" id="UP001057280">
    <property type="component" value="Unassembled WGS sequence"/>
</dbReference>
<keyword evidence="1" id="KW-0472">Membrane</keyword>
<keyword evidence="1" id="KW-1133">Transmembrane helix</keyword>
<dbReference type="RefSeq" id="WP_253210317.1">
    <property type="nucleotide sequence ID" value="NZ_JACACB010000032.1"/>
</dbReference>
<organism evidence="3 4">
    <name type="scientific">Tetragenococcus halophilus</name>
    <name type="common">Pediococcus halophilus</name>
    <dbReference type="NCBI Taxonomy" id="51669"/>
    <lineage>
        <taxon>Bacteria</taxon>
        <taxon>Bacillati</taxon>
        <taxon>Bacillota</taxon>
        <taxon>Bacilli</taxon>
        <taxon>Lactobacillales</taxon>
        <taxon>Enterococcaceae</taxon>
        <taxon>Tetragenococcus</taxon>
    </lineage>
</organism>
<evidence type="ECO:0000313" key="4">
    <source>
        <dbReference type="Proteomes" id="UP001057280"/>
    </source>
</evidence>
<feature type="transmembrane region" description="Helical" evidence="1">
    <location>
        <begin position="90"/>
        <end position="109"/>
    </location>
</feature>
<evidence type="ECO:0000256" key="1">
    <source>
        <dbReference type="SAM" id="Phobius"/>
    </source>
</evidence>
<feature type="signal peptide" evidence="2">
    <location>
        <begin position="1"/>
        <end position="30"/>
    </location>
</feature>
<dbReference type="AlphaFoldDB" id="A0AB35HRM2"/>
<keyword evidence="2" id="KW-0732">Signal</keyword>
<reference evidence="3" key="1">
    <citation type="submission" date="2020-06" db="EMBL/GenBank/DDBJ databases">
        <authorList>
            <person name="Link T."/>
            <person name="Ehrmann M."/>
        </authorList>
    </citation>
    <scope>NUCLEOTIDE SEQUENCE</scope>
    <source>
        <strain evidence="3">TMW 2.2257</strain>
    </source>
</reference>
<protein>
    <submittedName>
        <fullName evidence="3">Conjugal transfer protein</fullName>
    </submittedName>
</protein>
<dbReference type="InterPro" id="IPR031607">
    <property type="entry name" value="T4SS_CagC"/>
</dbReference>
<feature type="transmembrane region" description="Helical" evidence="1">
    <location>
        <begin position="46"/>
        <end position="69"/>
    </location>
</feature>
<keyword evidence="1" id="KW-0812">Transmembrane</keyword>